<keyword evidence="8 11" id="KW-0406">Ion transport</keyword>
<dbReference type="InterPro" id="IPR000568">
    <property type="entry name" value="ATP_synth_F0_asu"/>
</dbReference>
<dbReference type="RefSeq" id="WP_068139984.1">
    <property type="nucleotide sequence ID" value="NZ_AP014924.1"/>
</dbReference>
<evidence type="ECO:0000256" key="1">
    <source>
        <dbReference type="ARBA" id="ARBA00004141"/>
    </source>
</evidence>
<dbReference type="Gene3D" id="1.20.120.220">
    <property type="entry name" value="ATP synthase, F0 complex, subunit A"/>
    <property type="match status" value="1"/>
</dbReference>
<evidence type="ECO:0000256" key="4">
    <source>
        <dbReference type="ARBA" id="ARBA00022547"/>
    </source>
</evidence>
<evidence type="ECO:0000256" key="7">
    <source>
        <dbReference type="ARBA" id="ARBA00022989"/>
    </source>
</evidence>
<dbReference type="InterPro" id="IPR035908">
    <property type="entry name" value="F0_ATP_A_sf"/>
</dbReference>
<dbReference type="PANTHER" id="PTHR42823">
    <property type="entry name" value="ATP SYNTHASE SUBUNIT A, CHLOROPLASTIC"/>
    <property type="match status" value="1"/>
</dbReference>
<keyword evidence="5 11" id="KW-0812">Transmembrane</keyword>
<feature type="transmembrane region" description="Helical" evidence="11">
    <location>
        <begin position="196"/>
        <end position="220"/>
    </location>
</feature>
<feature type="transmembrane region" description="Helical" evidence="11">
    <location>
        <begin position="113"/>
        <end position="132"/>
    </location>
</feature>
<evidence type="ECO:0000256" key="3">
    <source>
        <dbReference type="ARBA" id="ARBA00022448"/>
    </source>
</evidence>
<evidence type="ECO:0000256" key="5">
    <source>
        <dbReference type="ARBA" id="ARBA00022692"/>
    </source>
</evidence>
<keyword evidence="14" id="KW-1185">Reference proteome</keyword>
<organism evidence="13 14">
    <name type="scientific">Limnochorda pilosa</name>
    <dbReference type="NCBI Taxonomy" id="1555112"/>
    <lineage>
        <taxon>Bacteria</taxon>
        <taxon>Bacillati</taxon>
        <taxon>Bacillota</taxon>
        <taxon>Limnochordia</taxon>
        <taxon>Limnochordales</taxon>
        <taxon>Limnochordaceae</taxon>
        <taxon>Limnochorda</taxon>
    </lineage>
</organism>
<evidence type="ECO:0000313" key="14">
    <source>
        <dbReference type="Proteomes" id="UP000065807"/>
    </source>
</evidence>
<dbReference type="GO" id="GO:0046933">
    <property type="term" value="F:proton-transporting ATP synthase activity, rotational mechanism"/>
    <property type="evidence" value="ECO:0007669"/>
    <property type="project" value="UniProtKB-UniRule"/>
</dbReference>
<evidence type="ECO:0000256" key="9">
    <source>
        <dbReference type="ARBA" id="ARBA00023136"/>
    </source>
</evidence>
<dbReference type="GO" id="GO:0042777">
    <property type="term" value="P:proton motive force-driven plasma membrane ATP synthesis"/>
    <property type="evidence" value="ECO:0007669"/>
    <property type="project" value="TreeGrafter"/>
</dbReference>
<keyword evidence="4 11" id="KW-0138">CF(0)</keyword>
<keyword evidence="7 11" id="KW-1133">Transmembrane helix</keyword>
<keyword evidence="3 11" id="KW-0813">Transport</keyword>
<evidence type="ECO:0000256" key="12">
    <source>
        <dbReference type="RuleBase" id="RU000483"/>
    </source>
</evidence>
<dbReference type="KEGG" id="lpil:LIP_3092"/>
<gene>
    <name evidence="11" type="primary">atpB</name>
    <name evidence="13" type="ORF">LIP_3092</name>
</gene>
<dbReference type="PRINTS" id="PR00123">
    <property type="entry name" value="ATPASEA"/>
</dbReference>
<reference evidence="14" key="2">
    <citation type="journal article" date="2016" name="Int. J. Syst. Evol. Microbiol.">
        <title>Complete genome sequence and cell structure of Limnochorda pilosa, a Gram-negative spore-former within the phylum Firmicutes.</title>
        <authorList>
            <person name="Watanabe M."/>
            <person name="Kojima H."/>
            <person name="Fukui M."/>
        </authorList>
    </citation>
    <scope>NUCLEOTIDE SEQUENCE [LARGE SCALE GENOMIC DNA]</scope>
    <source>
        <strain evidence="14">HC45</strain>
    </source>
</reference>
<dbReference type="InterPro" id="IPR023011">
    <property type="entry name" value="ATP_synth_F0_asu_AS"/>
</dbReference>
<dbReference type="STRING" id="1555112.LIP_3092"/>
<accession>A0A0K2SP92</accession>
<name>A0A0K2SP92_LIMPI</name>
<dbReference type="EMBL" id="AP014924">
    <property type="protein sequence ID" value="BAS28921.1"/>
    <property type="molecule type" value="Genomic_DNA"/>
</dbReference>
<dbReference type="PROSITE" id="PS00449">
    <property type="entry name" value="ATPASE_A"/>
    <property type="match status" value="1"/>
</dbReference>
<keyword evidence="10 11" id="KW-0066">ATP synthesis</keyword>
<dbReference type="AlphaFoldDB" id="A0A0K2SP92"/>
<dbReference type="InterPro" id="IPR045082">
    <property type="entry name" value="ATP_syn_F0_a_bact/chloroplast"/>
</dbReference>
<keyword evidence="11" id="KW-1003">Cell membrane</keyword>
<dbReference type="SUPFAM" id="SSF81336">
    <property type="entry name" value="F1F0 ATP synthase subunit A"/>
    <property type="match status" value="1"/>
</dbReference>
<evidence type="ECO:0000256" key="11">
    <source>
        <dbReference type="HAMAP-Rule" id="MF_01393"/>
    </source>
</evidence>
<evidence type="ECO:0000313" key="13">
    <source>
        <dbReference type="EMBL" id="BAS28921.1"/>
    </source>
</evidence>
<dbReference type="GO" id="GO:0005886">
    <property type="term" value="C:plasma membrane"/>
    <property type="evidence" value="ECO:0007669"/>
    <property type="project" value="UniProtKB-SubCell"/>
</dbReference>
<comment type="similarity">
    <text evidence="2 11 12">Belongs to the ATPase A chain family.</text>
</comment>
<protein>
    <recommendedName>
        <fullName evidence="11 12">ATP synthase subunit a</fullName>
    </recommendedName>
    <alternativeName>
        <fullName evidence="11">ATP synthase F0 sector subunit a</fullName>
    </alternativeName>
    <alternativeName>
        <fullName evidence="11">F-ATPase subunit 6</fullName>
    </alternativeName>
</protein>
<evidence type="ECO:0000256" key="10">
    <source>
        <dbReference type="ARBA" id="ARBA00023310"/>
    </source>
</evidence>
<comment type="subcellular location">
    <subcellularLocation>
        <location evidence="11 12">Cell membrane</location>
        <topology evidence="11 12">Multi-pass membrane protein</topology>
    </subcellularLocation>
    <subcellularLocation>
        <location evidence="1">Membrane</location>
        <topology evidence="1">Multi-pass membrane protein</topology>
    </subcellularLocation>
</comment>
<sequence length="226" mass="25296">MFEGLQEVVTHVLRHEVLHVGPVVITSTVVTTWVVMAILLGLVFLLTRRIEERPRGAQAFLEIVVDFFYGMAEQFMGREGRRYVWLYGGLFTTILFFNYAWMIPGGIPPTSDLVTPIALAVVAVPMTWTIAIRRKGFGAWVKHFFQPTAILAPLNVLEQFVRIFSLSVRLFGNMFGEEMVTTTLATMLPLFGPLPIMALGLIFGGVQAFVFSVLTVSYLAEMVHGH</sequence>
<proteinExistence type="inferred from homology"/>
<dbReference type="PANTHER" id="PTHR42823:SF3">
    <property type="entry name" value="ATP SYNTHASE SUBUNIT A, CHLOROPLASTIC"/>
    <property type="match status" value="1"/>
</dbReference>
<keyword evidence="6 11" id="KW-0375">Hydrogen ion transport</keyword>
<evidence type="ECO:0000256" key="2">
    <source>
        <dbReference type="ARBA" id="ARBA00006810"/>
    </source>
</evidence>
<comment type="function">
    <text evidence="11 12">Key component of the proton channel; it plays a direct role in the translocation of protons across the membrane.</text>
</comment>
<evidence type="ECO:0000256" key="6">
    <source>
        <dbReference type="ARBA" id="ARBA00022781"/>
    </source>
</evidence>
<dbReference type="GO" id="GO:0045259">
    <property type="term" value="C:proton-transporting ATP synthase complex"/>
    <property type="evidence" value="ECO:0007669"/>
    <property type="project" value="UniProtKB-KW"/>
</dbReference>
<dbReference type="NCBIfam" id="TIGR01131">
    <property type="entry name" value="ATP_synt_6_or_A"/>
    <property type="match status" value="1"/>
</dbReference>
<keyword evidence="9 11" id="KW-0472">Membrane</keyword>
<dbReference type="HAMAP" id="MF_01393">
    <property type="entry name" value="ATP_synth_a_bact"/>
    <property type="match status" value="1"/>
</dbReference>
<feature type="transmembrane region" description="Helical" evidence="11">
    <location>
        <begin position="83"/>
        <end position="101"/>
    </location>
</feature>
<feature type="transmembrane region" description="Helical" evidence="11">
    <location>
        <begin position="20"/>
        <end position="46"/>
    </location>
</feature>
<dbReference type="Proteomes" id="UP000065807">
    <property type="component" value="Chromosome"/>
</dbReference>
<dbReference type="CDD" id="cd00310">
    <property type="entry name" value="ATP-synt_Fo_a_6"/>
    <property type="match status" value="1"/>
</dbReference>
<evidence type="ECO:0000256" key="8">
    <source>
        <dbReference type="ARBA" id="ARBA00023065"/>
    </source>
</evidence>
<dbReference type="Pfam" id="PF00119">
    <property type="entry name" value="ATP-synt_A"/>
    <property type="match status" value="1"/>
</dbReference>
<dbReference type="OrthoDB" id="9789241at2"/>
<reference evidence="14" key="1">
    <citation type="submission" date="2015-07" db="EMBL/GenBank/DDBJ databases">
        <title>Complete genome sequence and phylogenetic analysis of Limnochorda pilosa.</title>
        <authorList>
            <person name="Watanabe M."/>
            <person name="Kojima H."/>
            <person name="Fukui M."/>
        </authorList>
    </citation>
    <scope>NUCLEOTIDE SEQUENCE [LARGE SCALE GENOMIC DNA]</scope>
    <source>
        <strain evidence="14">HC45</strain>
    </source>
</reference>